<dbReference type="RefSeq" id="WP_103123837.1">
    <property type="nucleotide sequence ID" value="NZ_DF978422.1"/>
</dbReference>
<sequence>MVGVTKVEIKESVQELHELLLKQKTASSRERIQALYLLKMGQVRTVQDVAVVVGRERVTVQRWLKTYTESGINGLLSVNKSTGRPPIINGSAREQLLKELEQPEGFKSYEEIRTWLKAQEGVEASYKVVHDTVRYRMKAKLKVPRAVGVKHNEEAELEFKKNCHNT</sequence>
<dbReference type="InterPro" id="IPR009057">
    <property type="entry name" value="Homeodomain-like_sf"/>
</dbReference>
<gene>
    <name evidence="1" type="ORF">NCWK1_0821</name>
</gene>
<dbReference type="EMBL" id="BDGE01000015">
    <property type="protein sequence ID" value="GBE91099.1"/>
    <property type="molecule type" value="Genomic_DNA"/>
</dbReference>
<comment type="caution">
    <text evidence="1">The sequence shown here is derived from an EMBL/GenBank/DDBJ whole genome shotgun (WGS) entry which is preliminary data.</text>
</comment>
<dbReference type="AlphaFoldDB" id="A0A2H6LD11"/>
<proteinExistence type="predicted"/>
<name>A0A2H6LD11_9NOSO</name>
<organism evidence="1 2">
    <name type="scientific">Nostoc cycadae WK-1</name>
    <dbReference type="NCBI Taxonomy" id="1861711"/>
    <lineage>
        <taxon>Bacteria</taxon>
        <taxon>Bacillati</taxon>
        <taxon>Cyanobacteriota</taxon>
        <taxon>Cyanophyceae</taxon>
        <taxon>Nostocales</taxon>
        <taxon>Nostocaceae</taxon>
        <taxon>Nostoc</taxon>
    </lineage>
</organism>
<keyword evidence="2" id="KW-1185">Reference proteome</keyword>
<accession>A0A2H6LD11</accession>
<evidence type="ECO:0000313" key="2">
    <source>
        <dbReference type="Proteomes" id="UP000236527"/>
    </source>
</evidence>
<evidence type="ECO:0000313" key="1">
    <source>
        <dbReference type="EMBL" id="GBE91099.1"/>
    </source>
</evidence>
<protein>
    <submittedName>
        <fullName evidence="1">Transposase</fullName>
    </submittedName>
</protein>
<reference evidence="2" key="1">
    <citation type="journal article" date="2018" name="Genome Announc.">
        <title>Draft Genome Sequence of the Nitrogen-Fixing and Hormogonia-Inducing Cyanobacterium Nostoc cycadae Strain WK-1, Isolated from the Coralloid Roots of Cycas revoluta.</title>
        <authorList>
            <person name="Kanesaki Y."/>
            <person name="Hirose M."/>
            <person name="Hirose Y."/>
            <person name="Fujisawa T."/>
            <person name="Nakamura Y."/>
            <person name="Watanabe S."/>
            <person name="Matsunaga S."/>
            <person name="Uchida H."/>
            <person name="Murakami A."/>
        </authorList>
    </citation>
    <scope>NUCLEOTIDE SEQUENCE [LARGE SCALE GENOMIC DNA]</scope>
    <source>
        <strain evidence="2">WK-1</strain>
    </source>
</reference>
<dbReference type="SUPFAM" id="SSF46689">
    <property type="entry name" value="Homeodomain-like"/>
    <property type="match status" value="1"/>
</dbReference>
<dbReference type="Pfam" id="PF13565">
    <property type="entry name" value="HTH_32"/>
    <property type="match status" value="1"/>
</dbReference>
<dbReference type="Proteomes" id="UP000236527">
    <property type="component" value="Unassembled WGS sequence"/>
</dbReference>